<protein>
    <submittedName>
        <fullName evidence="2">Uncharacterized protein</fullName>
    </submittedName>
</protein>
<dbReference type="Proteomes" id="UP001321473">
    <property type="component" value="Unassembled WGS sequence"/>
</dbReference>
<organism evidence="2 3">
    <name type="scientific">Amblyomma americanum</name>
    <name type="common">Lone star tick</name>
    <dbReference type="NCBI Taxonomy" id="6943"/>
    <lineage>
        <taxon>Eukaryota</taxon>
        <taxon>Metazoa</taxon>
        <taxon>Ecdysozoa</taxon>
        <taxon>Arthropoda</taxon>
        <taxon>Chelicerata</taxon>
        <taxon>Arachnida</taxon>
        <taxon>Acari</taxon>
        <taxon>Parasitiformes</taxon>
        <taxon>Ixodida</taxon>
        <taxon>Ixodoidea</taxon>
        <taxon>Ixodidae</taxon>
        <taxon>Amblyomminae</taxon>
        <taxon>Amblyomma</taxon>
    </lineage>
</organism>
<evidence type="ECO:0000313" key="2">
    <source>
        <dbReference type="EMBL" id="KAK8774537.1"/>
    </source>
</evidence>
<comment type="caution">
    <text evidence="2">The sequence shown here is derived from an EMBL/GenBank/DDBJ whole genome shotgun (WGS) entry which is preliminary data.</text>
</comment>
<feature type="region of interest" description="Disordered" evidence="1">
    <location>
        <begin position="1"/>
        <end position="22"/>
    </location>
</feature>
<proteinExistence type="predicted"/>
<reference evidence="2 3" key="1">
    <citation type="journal article" date="2023" name="Arcadia Sci">
        <title>De novo assembly of a long-read Amblyomma americanum tick genome.</title>
        <authorList>
            <person name="Chou S."/>
            <person name="Poskanzer K.E."/>
            <person name="Rollins M."/>
            <person name="Thuy-Boun P.S."/>
        </authorList>
    </citation>
    <scope>NUCLEOTIDE SEQUENCE [LARGE SCALE GENOMIC DNA]</scope>
    <source>
        <strain evidence="2">F_SG_1</strain>
        <tissue evidence="2">Salivary glands</tissue>
    </source>
</reference>
<dbReference type="AlphaFoldDB" id="A0AAQ4EIF6"/>
<dbReference type="EMBL" id="JARKHS020015336">
    <property type="protein sequence ID" value="KAK8774537.1"/>
    <property type="molecule type" value="Genomic_DNA"/>
</dbReference>
<name>A0AAQ4EIF6_AMBAM</name>
<keyword evidence="3" id="KW-1185">Reference proteome</keyword>
<accession>A0AAQ4EIF6</accession>
<evidence type="ECO:0000256" key="1">
    <source>
        <dbReference type="SAM" id="MobiDB-lite"/>
    </source>
</evidence>
<evidence type="ECO:0000313" key="3">
    <source>
        <dbReference type="Proteomes" id="UP001321473"/>
    </source>
</evidence>
<sequence length="102" mass="11062">MCRRELVTLPRQTQTPAVSEETPDVLEEIVGDAHDVEGLQYGLTPDVVKGALYVQESQAQYVAVELRILQGRHQACNGVSGAAMVTEACELFREVAGDVAHP</sequence>
<gene>
    <name evidence="2" type="ORF">V5799_010929</name>
</gene>